<evidence type="ECO:0000256" key="1">
    <source>
        <dbReference type="SAM" id="MobiDB-lite"/>
    </source>
</evidence>
<reference evidence="2 3" key="1">
    <citation type="submission" date="2023-12" db="EMBL/GenBank/DDBJ databases">
        <title>A high-quality genome assembly for Dillenia turbinata (Dilleniales).</title>
        <authorList>
            <person name="Chanderbali A."/>
        </authorList>
    </citation>
    <scope>NUCLEOTIDE SEQUENCE [LARGE SCALE GENOMIC DNA]</scope>
    <source>
        <strain evidence="2">LSX21</strain>
        <tissue evidence="2">Leaf</tissue>
    </source>
</reference>
<dbReference type="PANTHER" id="PTHR11078">
    <property type="entry name" value="N UTILIZATION SUBSTANCE PROTEIN B-RELATED"/>
    <property type="match status" value="1"/>
</dbReference>
<feature type="region of interest" description="Disordered" evidence="1">
    <location>
        <begin position="69"/>
        <end position="89"/>
    </location>
</feature>
<dbReference type="GO" id="GO:0009507">
    <property type="term" value="C:chloroplast"/>
    <property type="evidence" value="ECO:0007669"/>
    <property type="project" value="TreeGrafter"/>
</dbReference>
<proteinExistence type="predicted"/>
<evidence type="ECO:0000313" key="3">
    <source>
        <dbReference type="Proteomes" id="UP001370490"/>
    </source>
</evidence>
<comment type="caution">
    <text evidence="2">The sequence shown here is derived from an EMBL/GenBank/DDBJ whole genome shotgun (WGS) entry which is preliminary data.</text>
</comment>
<dbReference type="Proteomes" id="UP001370490">
    <property type="component" value="Unassembled WGS sequence"/>
</dbReference>
<protein>
    <submittedName>
        <fullName evidence="2">Uncharacterized protein</fullName>
    </submittedName>
</protein>
<gene>
    <name evidence="2" type="ORF">RJ641_007472</name>
</gene>
<dbReference type="EMBL" id="JBAMMX010000015">
    <property type="protein sequence ID" value="KAK6925753.1"/>
    <property type="molecule type" value="Genomic_DNA"/>
</dbReference>
<dbReference type="InterPro" id="IPR011605">
    <property type="entry name" value="NusB_fam"/>
</dbReference>
<accession>A0AAN8VDM5</accession>
<name>A0AAN8VDM5_9MAGN</name>
<dbReference type="PANTHER" id="PTHR11078:SF3">
    <property type="entry name" value="ANTITERMINATION NUSB DOMAIN-CONTAINING PROTEIN"/>
    <property type="match status" value="1"/>
</dbReference>
<sequence>MEASTLLSCFSFYSYRKWTRPSLSLWSANGECRFFPPHHKTRRQSPTTTHGNSHPFSLFSASSSLTAAAGEPAVKPTQQDTNTMPKIDKSGRFCSPRAAQLGYEFNKKSLREYNFMSFGGPPVTTTSTEEANLILQLHAKQSALEEEVLSAPPKLVYSKLLLRFTRKLLVAVVDCWDKHVDIIEEVAPTNWKVRPVVRTQFSSL</sequence>
<organism evidence="2 3">
    <name type="scientific">Dillenia turbinata</name>
    <dbReference type="NCBI Taxonomy" id="194707"/>
    <lineage>
        <taxon>Eukaryota</taxon>
        <taxon>Viridiplantae</taxon>
        <taxon>Streptophyta</taxon>
        <taxon>Embryophyta</taxon>
        <taxon>Tracheophyta</taxon>
        <taxon>Spermatophyta</taxon>
        <taxon>Magnoliopsida</taxon>
        <taxon>eudicotyledons</taxon>
        <taxon>Gunneridae</taxon>
        <taxon>Pentapetalae</taxon>
        <taxon>Dilleniales</taxon>
        <taxon>Dilleniaceae</taxon>
        <taxon>Dillenia</taxon>
    </lineage>
</organism>
<evidence type="ECO:0000313" key="2">
    <source>
        <dbReference type="EMBL" id="KAK6925753.1"/>
    </source>
</evidence>
<keyword evidence="3" id="KW-1185">Reference proteome</keyword>
<dbReference type="AlphaFoldDB" id="A0AAN8VDM5"/>
<dbReference type="GO" id="GO:0006353">
    <property type="term" value="P:DNA-templated transcription termination"/>
    <property type="evidence" value="ECO:0007669"/>
    <property type="project" value="InterPro"/>
</dbReference>